<accession>A0A0N4T1G1</accession>
<dbReference type="EMBL" id="UZAD01000213">
    <property type="protein sequence ID" value="VDN83164.1"/>
    <property type="molecule type" value="Genomic_DNA"/>
</dbReference>
<name>A0A0N4T1G1_BRUPA</name>
<protein>
    <submittedName>
        <fullName evidence="1 3">Uncharacterized protein</fullName>
    </submittedName>
</protein>
<evidence type="ECO:0000313" key="1">
    <source>
        <dbReference type="EMBL" id="VDN83164.1"/>
    </source>
</evidence>
<reference evidence="3" key="1">
    <citation type="submission" date="2017-02" db="UniProtKB">
        <authorList>
            <consortium name="WormBaseParasite"/>
        </authorList>
    </citation>
    <scope>IDENTIFICATION</scope>
</reference>
<evidence type="ECO:0000313" key="2">
    <source>
        <dbReference type="Proteomes" id="UP000278627"/>
    </source>
</evidence>
<organism evidence="3">
    <name type="scientific">Brugia pahangi</name>
    <name type="common">Filarial nematode worm</name>
    <dbReference type="NCBI Taxonomy" id="6280"/>
    <lineage>
        <taxon>Eukaryota</taxon>
        <taxon>Metazoa</taxon>
        <taxon>Ecdysozoa</taxon>
        <taxon>Nematoda</taxon>
        <taxon>Chromadorea</taxon>
        <taxon>Rhabditida</taxon>
        <taxon>Spirurina</taxon>
        <taxon>Spiruromorpha</taxon>
        <taxon>Filarioidea</taxon>
        <taxon>Onchocercidae</taxon>
        <taxon>Brugia</taxon>
    </lineage>
</organism>
<evidence type="ECO:0000313" key="3">
    <source>
        <dbReference type="WBParaSite" id="BPAG_0000200801-mRNA-1"/>
    </source>
</evidence>
<dbReference type="WBParaSite" id="BPAG_0000200801-mRNA-1">
    <property type="protein sequence ID" value="BPAG_0000200801-mRNA-1"/>
    <property type="gene ID" value="BPAG_0000200801"/>
</dbReference>
<proteinExistence type="predicted"/>
<dbReference type="AlphaFoldDB" id="A0A0N4T1G1"/>
<keyword evidence="2" id="KW-1185">Reference proteome</keyword>
<sequence>MVIDDCVKMIILRPYHVESTTSRPICQVKQRWAWLVLGSETAWESQQTDETKITQCDMFENDMSLLKRIDNAQTCDS</sequence>
<gene>
    <name evidence="1" type="ORF">BPAG_LOCUS1978</name>
</gene>
<dbReference type="Proteomes" id="UP000278627">
    <property type="component" value="Unassembled WGS sequence"/>
</dbReference>
<reference evidence="1 2" key="2">
    <citation type="submission" date="2018-11" db="EMBL/GenBank/DDBJ databases">
        <authorList>
            <consortium name="Pathogen Informatics"/>
        </authorList>
    </citation>
    <scope>NUCLEOTIDE SEQUENCE [LARGE SCALE GENOMIC DNA]</scope>
</reference>